<dbReference type="PANTHER" id="PTHR37017:SF11">
    <property type="entry name" value="ESTERASE_LIPASE_THIOESTERASE DOMAIN-CONTAINING PROTEIN"/>
    <property type="match status" value="1"/>
</dbReference>
<evidence type="ECO:0000259" key="1">
    <source>
        <dbReference type="Pfam" id="PF12697"/>
    </source>
</evidence>
<dbReference type="Pfam" id="PF12697">
    <property type="entry name" value="Abhydrolase_6"/>
    <property type="match status" value="1"/>
</dbReference>
<proteinExistence type="predicted"/>
<keyword evidence="3" id="KW-1185">Reference proteome</keyword>
<feature type="domain" description="AB hydrolase-1" evidence="1">
    <location>
        <begin position="8"/>
        <end position="240"/>
    </location>
</feature>
<dbReference type="Proteomes" id="UP000434172">
    <property type="component" value="Unassembled WGS sequence"/>
</dbReference>
<name>A0A8H3ZMM7_9PEZI</name>
<dbReference type="InterPro" id="IPR000073">
    <property type="entry name" value="AB_hydrolase_1"/>
</dbReference>
<dbReference type="OrthoDB" id="408373at2759"/>
<dbReference type="InterPro" id="IPR052897">
    <property type="entry name" value="Sec-Metab_Biosynth_Hydrolase"/>
</dbReference>
<dbReference type="Gene3D" id="3.40.50.1820">
    <property type="entry name" value="alpha/beta hydrolase"/>
    <property type="match status" value="1"/>
</dbReference>
<accession>A0A8H3ZMM7</accession>
<dbReference type="PANTHER" id="PTHR37017">
    <property type="entry name" value="AB HYDROLASE-1 DOMAIN-CONTAINING PROTEIN-RELATED"/>
    <property type="match status" value="1"/>
</dbReference>
<dbReference type="EMBL" id="WOWK01000097">
    <property type="protein sequence ID" value="KAF0319361.1"/>
    <property type="molecule type" value="Genomic_DNA"/>
</dbReference>
<evidence type="ECO:0000313" key="2">
    <source>
        <dbReference type="EMBL" id="KAF0319361.1"/>
    </source>
</evidence>
<dbReference type="SUPFAM" id="SSF53474">
    <property type="entry name" value="alpha/beta-Hydrolases"/>
    <property type="match status" value="1"/>
</dbReference>
<sequence length="248" mass="26666">MPTPSKAVLLVTGAWHVPQHYQKLIDRLETGGVRVICEQLPTNNNAVPPNKTLEDDVNSIRSIAQREALAGTHLTVIAHSYGGVIATAALADNAITPDSSKGGVADIIYMTAFIPPENTSLAGIFGGSLPPFLLPEPDGTMTWTDPIGLLYNDIPIEEAEAAKDLMVTHGHKAPYTPISCSKAAWRVVPLTYIICENDQALPTVVQEMMIKKVEDEGIAVKKHRLPGSHSPFMSMPDKVATIVLNVMG</sequence>
<protein>
    <recommendedName>
        <fullName evidence="1">AB hydrolase-1 domain-containing protein</fullName>
    </recommendedName>
</protein>
<reference evidence="2 3" key="1">
    <citation type="submission" date="2019-12" db="EMBL/GenBank/DDBJ databases">
        <title>A genome sequence resource for the geographically widespread anthracnose pathogen Colletotrichum asianum.</title>
        <authorList>
            <person name="Meng Y."/>
        </authorList>
    </citation>
    <scope>NUCLEOTIDE SEQUENCE [LARGE SCALE GENOMIC DNA]</scope>
    <source>
        <strain evidence="2 3">ICMP 18580</strain>
    </source>
</reference>
<comment type="caution">
    <text evidence="2">The sequence shown here is derived from an EMBL/GenBank/DDBJ whole genome shotgun (WGS) entry which is preliminary data.</text>
</comment>
<gene>
    <name evidence="2" type="ORF">GQ607_013466</name>
</gene>
<dbReference type="InterPro" id="IPR029058">
    <property type="entry name" value="AB_hydrolase_fold"/>
</dbReference>
<evidence type="ECO:0000313" key="3">
    <source>
        <dbReference type="Proteomes" id="UP000434172"/>
    </source>
</evidence>
<organism evidence="2 3">
    <name type="scientific">Colletotrichum asianum</name>
    <dbReference type="NCBI Taxonomy" id="702518"/>
    <lineage>
        <taxon>Eukaryota</taxon>
        <taxon>Fungi</taxon>
        <taxon>Dikarya</taxon>
        <taxon>Ascomycota</taxon>
        <taxon>Pezizomycotina</taxon>
        <taxon>Sordariomycetes</taxon>
        <taxon>Hypocreomycetidae</taxon>
        <taxon>Glomerellales</taxon>
        <taxon>Glomerellaceae</taxon>
        <taxon>Colletotrichum</taxon>
        <taxon>Colletotrichum gloeosporioides species complex</taxon>
    </lineage>
</organism>
<dbReference type="AlphaFoldDB" id="A0A8H3ZMM7"/>